<proteinExistence type="predicted"/>
<keyword evidence="3" id="KW-1185">Reference proteome</keyword>
<reference evidence="2 3" key="1">
    <citation type="submission" date="2015-01" db="EMBL/GenBank/DDBJ databases">
        <title>Evolution of Trichinella species and genotypes.</title>
        <authorList>
            <person name="Korhonen P.K."/>
            <person name="Edoardo P."/>
            <person name="Giuseppe L.R."/>
            <person name="Gasser R.B."/>
        </authorList>
    </citation>
    <scope>NUCLEOTIDE SEQUENCE [LARGE SCALE GENOMIC DNA]</scope>
    <source>
        <strain evidence="2">ISS120</strain>
    </source>
</reference>
<protein>
    <submittedName>
        <fullName evidence="2">Uncharacterized protein</fullName>
    </submittedName>
</protein>
<accession>A0A0V1CCQ7</accession>
<evidence type="ECO:0000256" key="1">
    <source>
        <dbReference type="SAM" id="MobiDB-lite"/>
    </source>
</evidence>
<feature type="compositionally biased region" description="Basic and acidic residues" evidence="1">
    <location>
        <begin position="61"/>
        <end position="70"/>
    </location>
</feature>
<name>A0A0V1CCQ7_TRIBR</name>
<evidence type="ECO:0000313" key="3">
    <source>
        <dbReference type="Proteomes" id="UP000054653"/>
    </source>
</evidence>
<sequence length="70" mass="8100">MEAAKTIQAVIKRTIVECNCSDDTNADDGDTKKRPRERRRVGEESRRTNWRRSGGRSSGHTRRDVTHQFI</sequence>
<gene>
    <name evidence="2" type="ORF">T03_5169</name>
</gene>
<dbReference type="Proteomes" id="UP000054653">
    <property type="component" value="Unassembled WGS sequence"/>
</dbReference>
<feature type="region of interest" description="Disordered" evidence="1">
    <location>
        <begin position="20"/>
        <end position="70"/>
    </location>
</feature>
<organism evidence="2 3">
    <name type="scientific">Trichinella britovi</name>
    <name type="common">Parasitic roundworm</name>
    <dbReference type="NCBI Taxonomy" id="45882"/>
    <lineage>
        <taxon>Eukaryota</taxon>
        <taxon>Metazoa</taxon>
        <taxon>Ecdysozoa</taxon>
        <taxon>Nematoda</taxon>
        <taxon>Enoplea</taxon>
        <taxon>Dorylaimia</taxon>
        <taxon>Trichinellida</taxon>
        <taxon>Trichinellidae</taxon>
        <taxon>Trichinella</taxon>
    </lineage>
</organism>
<comment type="caution">
    <text evidence="2">The sequence shown here is derived from an EMBL/GenBank/DDBJ whole genome shotgun (WGS) entry which is preliminary data.</text>
</comment>
<evidence type="ECO:0000313" key="2">
    <source>
        <dbReference type="EMBL" id="KRY47031.1"/>
    </source>
</evidence>
<dbReference type="AlphaFoldDB" id="A0A0V1CCQ7"/>
<dbReference type="EMBL" id="JYDI01000259">
    <property type="protein sequence ID" value="KRY47031.1"/>
    <property type="molecule type" value="Genomic_DNA"/>
</dbReference>